<dbReference type="RefSeq" id="WP_146220631.1">
    <property type="nucleotide sequence ID" value="NZ_JABJWD010000015.1"/>
</dbReference>
<evidence type="ECO:0000256" key="1">
    <source>
        <dbReference type="SAM" id="Phobius"/>
    </source>
</evidence>
<accession>A0ABT3K1V5</accession>
<feature type="transmembrane region" description="Helical" evidence="1">
    <location>
        <begin position="48"/>
        <end position="70"/>
    </location>
</feature>
<dbReference type="Proteomes" id="UP001526337">
    <property type="component" value="Unassembled WGS sequence"/>
</dbReference>
<evidence type="ECO:0000313" key="2">
    <source>
        <dbReference type="EMBL" id="MCW4589161.1"/>
    </source>
</evidence>
<organism evidence="2 3">
    <name type="scientific">Gluconacetobacter entanii</name>
    <dbReference type="NCBI Taxonomy" id="108528"/>
    <lineage>
        <taxon>Bacteria</taxon>
        <taxon>Pseudomonadati</taxon>
        <taxon>Pseudomonadota</taxon>
        <taxon>Alphaproteobacteria</taxon>
        <taxon>Acetobacterales</taxon>
        <taxon>Acetobacteraceae</taxon>
        <taxon>Gluconacetobacter</taxon>
    </lineage>
</organism>
<dbReference type="EMBL" id="JANGSQ010000061">
    <property type="protein sequence ID" value="MCW4589161.1"/>
    <property type="molecule type" value="Genomic_DNA"/>
</dbReference>
<proteinExistence type="predicted"/>
<gene>
    <name evidence="2" type="ORF">NO263_00940</name>
</gene>
<sequence>MKIVPDYFPLRCAGVSCFYRVTRSREIEGQKEMLIQNLSALLANSVHAMSSLTMVSFLPMIAALMIATLVSDRVA</sequence>
<reference evidence="2 3" key="1">
    <citation type="submission" date="2022-07" db="EMBL/GenBank/DDBJ databases">
        <title>Genome stability of Gluconacetobacter entanii AV429.</title>
        <authorList>
            <person name="Trcek J."/>
            <person name="Cepec E."/>
        </authorList>
    </citation>
    <scope>NUCLEOTIDE SEQUENCE [LARGE SCALE GENOMIC DNA]</scope>
    <source>
        <strain evidence="2 3">AV429_2022</strain>
    </source>
</reference>
<keyword evidence="3" id="KW-1185">Reference proteome</keyword>
<comment type="caution">
    <text evidence="2">The sequence shown here is derived from an EMBL/GenBank/DDBJ whole genome shotgun (WGS) entry which is preliminary data.</text>
</comment>
<keyword evidence="1" id="KW-1133">Transmembrane helix</keyword>
<evidence type="ECO:0000313" key="3">
    <source>
        <dbReference type="Proteomes" id="UP001526337"/>
    </source>
</evidence>
<keyword evidence="1" id="KW-0472">Membrane</keyword>
<name>A0ABT3K1V5_9PROT</name>
<protein>
    <submittedName>
        <fullName evidence="2">Uncharacterized protein</fullName>
    </submittedName>
</protein>
<keyword evidence="1" id="KW-0812">Transmembrane</keyword>